<dbReference type="PROSITE" id="PS51755">
    <property type="entry name" value="OMPR_PHOB"/>
    <property type="match status" value="1"/>
</dbReference>
<feature type="compositionally biased region" description="Low complexity" evidence="7">
    <location>
        <begin position="15"/>
        <end position="32"/>
    </location>
</feature>
<dbReference type="EMBL" id="PNHK01000005">
    <property type="protein sequence ID" value="PMD04591.1"/>
    <property type="molecule type" value="Genomic_DNA"/>
</dbReference>
<dbReference type="GO" id="GO:0032993">
    <property type="term" value="C:protein-DNA complex"/>
    <property type="evidence" value="ECO:0007669"/>
    <property type="project" value="TreeGrafter"/>
</dbReference>
<dbReference type="OrthoDB" id="8927943at2"/>
<proteinExistence type="predicted"/>
<feature type="domain" description="OmpR/PhoB-type" evidence="8">
    <location>
        <begin position="155"/>
        <end position="252"/>
    </location>
</feature>
<dbReference type="CDD" id="cd00383">
    <property type="entry name" value="trans_reg_C"/>
    <property type="match status" value="1"/>
</dbReference>
<dbReference type="PANTHER" id="PTHR48111:SF1">
    <property type="entry name" value="TWO-COMPONENT RESPONSE REGULATOR ORR33"/>
    <property type="match status" value="1"/>
</dbReference>
<dbReference type="Pfam" id="PF00486">
    <property type="entry name" value="Trans_reg_C"/>
    <property type="match status" value="1"/>
</dbReference>
<dbReference type="GO" id="GO:0006355">
    <property type="term" value="P:regulation of DNA-templated transcription"/>
    <property type="evidence" value="ECO:0007669"/>
    <property type="project" value="InterPro"/>
</dbReference>
<dbReference type="GO" id="GO:0005829">
    <property type="term" value="C:cytosol"/>
    <property type="evidence" value="ECO:0007669"/>
    <property type="project" value="TreeGrafter"/>
</dbReference>
<dbReference type="InterPro" id="IPR036388">
    <property type="entry name" value="WH-like_DNA-bd_sf"/>
</dbReference>
<dbReference type="InterPro" id="IPR016032">
    <property type="entry name" value="Sig_transdc_resp-reg_C-effctor"/>
</dbReference>
<evidence type="ECO:0000313" key="9">
    <source>
        <dbReference type="EMBL" id="PMD04591.1"/>
    </source>
</evidence>
<evidence type="ECO:0000256" key="4">
    <source>
        <dbReference type="ARBA" id="ARBA00023125"/>
    </source>
</evidence>
<evidence type="ECO:0000256" key="3">
    <source>
        <dbReference type="ARBA" id="ARBA00023015"/>
    </source>
</evidence>
<keyword evidence="5" id="KW-0804">Transcription</keyword>
<keyword evidence="2" id="KW-0902">Two-component regulatory system</keyword>
<dbReference type="InterPro" id="IPR001867">
    <property type="entry name" value="OmpR/PhoB-type_DNA-bd"/>
</dbReference>
<feature type="DNA-binding region" description="OmpR/PhoB-type" evidence="6">
    <location>
        <begin position="155"/>
        <end position="252"/>
    </location>
</feature>
<reference evidence="9 10" key="1">
    <citation type="submission" date="2017-09" db="EMBL/GenBank/DDBJ databases">
        <title>Bacterial strain isolated from the female urinary microbiota.</title>
        <authorList>
            <person name="Thomas-White K."/>
            <person name="Kumar N."/>
            <person name="Forster S."/>
            <person name="Putonti C."/>
            <person name="Lawley T."/>
            <person name="Wolfe A.J."/>
        </authorList>
    </citation>
    <scope>NUCLEOTIDE SEQUENCE [LARGE SCALE GENOMIC DNA]</scope>
    <source>
        <strain evidence="9 10">UMB1301</strain>
    </source>
</reference>
<dbReference type="SUPFAM" id="SSF46894">
    <property type="entry name" value="C-terminal effector domain of the bipartite response regulators"/>
    <property type="match status" value="1"/>
</dbReference>
<gene>
    <name evidence="9" type="ORF">CJ199_11315</name>
</gene>
<comment type="caution">
    <text evidence="9">The sequence shown here is derived from an EMBL/GenBank/DDBJ whole genome shotgun (WGS) entry which is preliminary data.</text>
</comment>
<keyword evidence="4 6" id="KW-0238">DNA-binding</keyword>
<evidence type="ECO:0000256" key="1">
    <source>
        <dbReference type="ARBA" id="ARBA00022553"/>
    </source>
</evidence>
<evidence type="ECO:0000259" key="8">
    <source>
        <dbReference type="PROSITE" id="PS51755"/>
    </source>
</evidence>
<evidence type="ECO:0000256" key="7">
    <source>
        <dbReference type="SAM" id="MobiDB-lite"/>
    </source>
</evidence>
<evidence type="ECO:0000256" key="2">
    <source>
        <dbReference type="ARBA" id="ARBA00023012"/>
    </source>
</evidence>
<keyword evidence="1" id="KW-0597">Phosphoprotein</keyword>
<dbReference type="AlphaFoldDB" id="A0A2N6VKB2"/>
<sequence length="265" mass="28740">MKNNDDMTQQRNSGPLPQRRPSSASAAHPRSAVAMRRQGSRLAPVDAEQAPRTFGPAGVTQTPHAARGIAIYIGLDEEKAAQDGTNLTQIAQALQDYAKELASQAETSAVIALAPEGRGRDLEAVRAALSGSPAATGGTAGRHGPLRTRIPSRIQPPATREDLGLRVDIPRREIYVDGEPQKITAKEFDLLATLVSHPGESLSREELIEKVWAGQDTDERTVDVHIRRLRNRLGPYSGVVRTLRGVGYRFDEHPDVSVWLATAVK</sequence>
<evidence type="ECO:0000256" key="5">
    <source>
        <dbReference type="ARBA" id="ARBA00023163"/>
    </source>
</evidence>
<evidence type="ECO:0000313" key="10">
    <source>
        <dbReference type="Proteomes" id="UP000235598"/>
    </source>
</evidence>
<dbReference type="Proteomes" id="UP000235598">
    <property type="component" value="Unassembled WGS sequence"/>
</dbReference>
<organism evidence="9 10">
    <name type="scientific">Brevibacterium paucivorans</name>
    <dbReference type="NCBI Taxonomy" id="170994"/>
    <lineage>
        <taxon>Bacteria</taxon>
        <taxon>Bacillati</taxon>
        <taxon>Actinomycetota</taxon>
        <taxon>Actinomycetes</taxon>
        <taxon>Micrococcales</taxon>
        <taxon>Brevibacteriaceae</taxon>
        <taxon>Brevibacterium</taxon>
    </lineage>
</organism>
<dbReference type="InterPro" id="IPR039420">
    <property type="entry name" value="WalR-like"/>
</dbReference>
<dbReference type="GO" id="GO:0000976">
    <property type="term" value="F:transcription cis-regulatory region binding"/>
    <property type="evidence" value="ECO:0007669"/>
    <property type="project" value="TreeGrafter"/>
</dbReference>
<accession>A0A2N6VKB2</accession>
<feature type="compositionally biased region" description="Polar residues" evidence="7">
    <location>
        <begin position="1"/>
        <end position="13"/>
    </location>
</feature>
<dbReference type="SMART" id="SM00862">
    <property type="entry name" value="Trans_reg_C"/>
    <property type="match status" value="1"/>
</dbReference>
<dbReference type="GO" id="GO:0000156">
    <property type="term" value="F:phosphorelay response regulator activity"/>
    <property type="evidence" value="ECO:0007669"/>
    <property type="project" value="TreeGrafter"/>
</dbReference>
<dbReference type="Gene3D" id="1.10.10.10">
    <property type="entry name" value="Winged helix-like DNA-binding domain superfamily/Winged helix DNA-binding domain"/>
    <property type="match status" value="1"/>
</dbReference>
<keyword evidence="3" id="KW-0805">Transcription regulation</keyword>
<feature type="region of interest" description="Disordered" evidence="7">
    <location>
        <begin position="1"/>
        <end position="61"/>
    </location>
</feature>
<evidence type="ECO:0000256" key="6">
    <source>
        <dbReference type="PROSITE-ProRule" id="PRU01091"/>
    </source>
</evidence>
<dbReference type="PANTHER" id="PTHR48111">
    <property type="entry name" value="REGULATOR OF RPOS"/>
    <property type="match status" value="1"/>
</dbReference>
<name>A0A2N6VKB2_9MICO</name>
<protein>
    <submittedName>
        <fullName evidence="9">Transcriptional regulator</fullName>
    </submittedName>
</protein>